<dbReference type="AlphaFoldDB" id="A0A3M2SC16"/>
<feature type="transmembrane region" description="Helical" evidence="2">
    <location>
        <begin position="288"/>
        <end position="310"/>
    </location>
</feature>
<accession>A0A3M2SC16</accession>
<keyword evidence="2" id="KW-1133">Transmembrane helix</keyword>
<gene>
    <name evidence="3" type="ORF">CDV36_005221</name>
</gene>
<comment type="caution">
    <text evidence="3">The sequence shown here is derived from an EMBL/GenBank/DDBJ whole genome shotgun (WGS) entry which is preliminary data.</text>
</comment>
<protein>
    <submittedName>
        <fullName evidence="3">Uncharacterized protein</fullName>
    </submittedName>
</protein>
<keyword evidence="2" id="KW-0812">Transmembrane</keyword>
<evidence type="ECO:0000256" key="1">
    <source>
        <dbReference type="SAM" id="MobiDB-lite"/>
    </source>
</evidence>
<name>A0A3M2SC16_9HYPO</name>
<keyword evidence="2" id="KW-0472">Membrane</keyword>
<dbReference type="OrthoDB" id="5091298at2759"/>
<dbReference type="Proteomes" id="UP000277212">
    <property type="component" value="Unassembled WGS sequence"/>
</dbReference>
<evidence type="ECO:0000256" key="2">
    <source>
        <dbReference type="SAM" id="Phobius"/>
    </source>
</evidence>
<proteinExistence type="predicted"/>
<dbReference type="EMBL" id="NKUJ01000071">
    <property type="protein sequence ID" value="RMJ15063.1"/>
    <property type="molecule type" value="Genomic_DNA"/>
</dbReference>
<sequence length="437" mass="47987">MAHMNVAKMPRLPTMRLQVWHRRDFAPTQKDNQDFAHFLGSFDTGSWNPQPAEVSTVPFCSDSLVPIEVDIKYRPTSYYNLPEASAELCLFFRDTVQARVGEFFNGRHTAAVLVNMYPVGDEVTENVKAMLLRAKLLQPLVIQSRTYTGTYRVSNRSMLEEGAILAAKISANALELNGLSTAADLNTLKDKALSLASLLQARSRLGKPGNSTVKGTGVNTPVLYDSLVLIRASIIQLSAYQKSSESIIEQLQKQQDTQTQTSHSVAAGLGSPLCGLLYTMAGLECSPVSMGAVFLLGFLTTGIIGFAPLYKRIINRNEVGKLGAAMEDLQRDLRIAQFGLGILFCNQTLRMPFSWLTDSRGDGILKGLGVDISQIKNEQYSEKFALDSLHSLRGSYDHFEKLRASIGRHAGLKDCIEATMPSNTPDGNGDPMDLQED</sequence>
<evidence type="ECO:0000313" key="4">
    <source>
        <dbReference type="Proteomes" id="UP000277212"/>
    </source>
</evidence>
<feature type="region of interest" description="Disordered" evidence="1">
    <location>
        <begin position="418"/>
        <end position="437"/>
    </location>
</feature>
<reference evidence="3 4" key="1">
    <citation type="submission" date="2017-06" db="EMBL/GenBank/DDBJ databases">
        <title>Comparative genomic analysis of Ambrosia Fusariam Clade fungi.</title>
        <authorList>
            <person name="Stajich J.E."/>
            <person name="Carrillo J."/>
            <person name="Kijimoto T."/>
            <person name="Eskalen A."/>
            <person name="O'Donnell K."/>
            <person name="Kasson M."/>
        </authorList>
    </citation>
    <scope>NUCLEOTIDE SEQUENCE [LARGE SCALE GENOMIC DNA]</scope>
    <source>
        <strain evidence="3">UCR3666</strain>
    </source>
</reference>
<evidence type="ECO:0000313" key="3">
    <source>
        <dbReference type="EMBL" id="RMJ15063.1"/>
    </source>
</evidence>
<keyword evidence="4" id="KW-1185">Reference proteome</keyword>
<organism evidence="3 4">
    <name type="scientific">Fusarium kuroshium</name>
    <dbReference type="NCBI Taxonomy" id="2010991"/>
    <lineage>
        <taxon>Eukaryota</taxon>
        <taxon>Fungi</taxon>
        <taxon>Dikarya</taxon>
        <taxon>Ascomycota</taxon>
        <taxon>Pezizomycotina</taxon>
        <taxon>Sordariomycetes</taxon>
        <taxon>Hypocreomycetidae</taxon>
        <taxon>Hypocreales</taxon>
        <taxon>Nectriaceae</taxon>
        <taxon>Fusarium</taxon>
        <taxon>Fusarium solani species complex</taxon>
    </lineage>
</organism>